<organism evidence="1">
    <name type="scientific">marine sediment metagenome</name>
    <dbReference type="NCBI Taxonomy" id="412755"/>
    <lineage>
        <taxon>unclassified sequences</taxon>
        <taxon>metagenomes</taxon>
        <taxon>ecological metagenomes</taxon>
    </lineage>
</organism>
<comment type="caution">
    <text evidence="1">The sequence shown here is derived from an EMBL/GenBank/DDBJ whole genome shotgun (WGS) entry which is preliminary data.</text>
</comment>
<evidence type="ECO:0000313" key="1">
    <source>
        <dbReference type="EMBL" id="KKM15787.1"/>
    </source>
</evidence>
<proteinExistence type="predicted"/>
<accession>A0A0F9HKU0</accession>
<reference evidence="1" key="1">
    <citation type="journal article" date="2015" name="Nature">
        <title>Complex archaea that bridge the gap between prokaryotes and eukaryotes.</title>
        <authorList>
            <person name="Spang A."/>
            <person name="Saw J.H."/>
            <person name="Jorgensen S.L."/>
            <person name="Zaremba-Niedzwiedzka K."/>
            <person name="Martijn J."/>
            <person name="Lind A.E."/>
            <person name="van Eijk R."/>
            <person name="Schleper C."/>
            <person name="Guy L."/>
            <person name="Ettema T.J."/>
        </authorList>
    </citation>
    <scope>NUCLEOTIDE SEQUENCE</scope>
</reference>
<gene>
    <name evidence="1" type="ORF">LCGC14_1692490</name>
</gene>
<sequence>MRSNEPQKIIACSYCGMPQIGLGWTKQFFQTTVGNEVKSYCSGQCAILDGIHGRTASKKFDAVLHPMIRNVRNSLRRIAIQNEKEVIDE</sequence>
<dbReference type="AlphaFoldDB" id="A0A0F9HKU0"/>
<protein>
    <submittedName>
        <fullName evidence="1">Uncharacterized protein</fullName>
    </submittedName>
</protein>
<dbReference type="EMBL" id="LAZR01014824">
    <property type="protein sequence ID" value="KKM15787.1"/>
    <property type="molecule type" value="Genomic_DNA"/>
</dbReference>
<name>A0A0F9HKU0_9ZZZZ</name>